<feature type="transmembrane region" description="Helical" evidence="1">
    <location>
        <begin position="42"/>
        <end position="63"/>
    </location>
</feature>
<keyword evidence="1" id="KW-0812">Transmembrane</keyword>
<keyword evidence="1" id="KW-0472">Membrane</keyword>
<keyword evidence="1" id="KW-1133">Transmembrane helix</keyword>
<feature type="transmembrane region" description="Helical" evidence="1">
    <location>
        <begin position="117"/>
        <end position="139"/>
    </location>
</feature>
<reference evidence="2 3" key="1">
    <citation type="submission" date="2024-09" db="EMBL/GenBank/DDBJ databases">
        <authorList>
            <person name="Sun Q."/>
            <person name="Mori K."/>
        </authorList>
    </citation>
    <scope>NUCLEOTIDE SEQUENCE [LARGE SCALE GENOMIC DNA]</scope>
    <source>
        <strain evidence="2 3">CCM 4839</strain>
    </source>
</reference>
<dbReference type="Proteomes" id="UP001589818">
    <property type="component" value="Unassembled WGS sequence"/>
</dbReference>
<protein>
    <recommendedName>
        <fullName evidence="4">DUF2834 domain-containing protein</fullName>
    </recommendedName>
</protein>
<gene>
    <name evidence="2" type="ORF">ACFFJ8_08760</name>
</gene>
<evidence type="ECO:0000313" key="3">
    <source>
        <dbReference type="Proteomes" id="UP001589818"/>
    </source>
</evidence>
<evidence type="ECO:0000313" key="2">
    <source>
        <dbReference type="EMBL" id="MFC0391463.1"/>
    </source>
</evidence>
<comment type="caution">
    <text evidence="2">The sequence shown here is derived from an EMBL/GenBank/DDBJ whole genome shotgun (WGS) entry which is preliminary data.</text>
</comment>
<dbReference type="EMBL" id="JBHLVF010000011">
    <property type="protein sequence ID" value="MFC0391463.1"/>
    <property type="molecule type" value="Genomic_DNA"/>
</dbReference>
<evidence type="ECO:0000256" key="1">
    <source>
        <dbReference type="SAM" id="Phobius"/>
    </source>
</evidence>
<feature type="transmembrane region" description="Helical" evidence="1">
    <location>
        <begin position="75"/>
        <end position="97"/>
    </location>
</feature>
<dbReference type="PANTHER" id="PTHR36009:SF3">
    <property type="entry name" value="TRANSMEMBRANE PROTEIN"/>
    <property type="match status" value="1"/>
</dbReference>
<dbReference type="RefSeq" id="WP_204819878.1">
    <property type="nucleotide sequence ID" value="NZ_JANHOF010000006.1"/>
</dbReference>
<dbReference type="PANTHER" id="PTHR36009">
    <property type="match status" value="1"/>
</dbReference>
<keyword evidence="3" id="KW-1185">Reference proteome</keyword>
<proteinExistence type="predicted"/>
<sequence>MRMILLLGWLAFVLYALAAAPGERGGADIVMKELFTLQTREPTLLMLFALLGLYPMAYACLLLRRDTAGIPAWPFVIGSFAFGAFALVPYFWLRLQFPLPRGNRTPARIRRVLESRVTYTVLLLLAAVLFAYGLIAGDWRTYGEAFRASQFVSVMTVNFAVLTLLAVWAINEDRKREEQPAAMALLGFIPFIGLLIYLYGTHAGVRSGAYTKPLRQKR</sequence>
<accession>A0ABV6J6F7</accession>
<organism evidence="2 3">
    <name type="scientific">Paenibacillus mendelii</name>
    <dbReference type="NCBI Taxonomy" id="206163"/>
    <lineage>
        <taxon>Bacteria</taxon>
        <taxon>Bacillati</taxon>
        <taxon>Bacillota</taxon>
        <taxon>Bacilli</taxon>
        <taxon>Bacillales</taxon>
        <taxon>Paenibacillaceae</taxon>
        <taxon>Paenibacillus</taxon>
    </lineage>
</organism>
<evidence type="ECO:0008006" key="4">
    <source>
        <dbReference type="Google" id="ProtNLM"/>
    </source>
</evidence>
<name>A0ABV6J6F7_9BACL</name>
<feature type="transmembrane region" description="Helical" evidence="1">
    <location>
        <begin position="182"/>
        <end position="200"/>
    </location>
</feature>
<feature type="transmembrane region" description="Helical" evidence="1">
    <location>
        <begin position="151"/>
        <end position="170"/>
    </location>
</feature>